<keyword evidence="2" id="KW-1185">Reference proteome</keyword>
<dbReference type="EMBL" id="BDQK01000017">
    <property type="protein sequence ID" value="GBF82709.1"/>
    <property type="molecule type" value="Genomic_DNA"/>
</dbReference>
<gene>
    <name evidence="1" type="ORF">AsFPU1_4143</name>
</gene>
<dbReference type="AlphaFoldDB" id="A0A401IN83"/>
<dbReference type="RefSeq" id="WP_124973314.1">
    <property type="nucleotide sequence ID" value="NZ_BDQK01000017.1"/>
</dbReference>
<evidence type="ECO:0000313" key="2">
    <source>
        <dbReference type="Proteomes" id="UP000287247"/>
    </source>
</evidence>
<accession>A0A401IN83</accession>
<comment type="caution">
    <text evidence="1">The sequence shown here is derived from an EMBL/GenBank/DDBJ whole genome shotgun (WGS) entry which is preliminary data.</text>
</comment>
<dbReference type="OrthoDB" id="178450at1117"/>
<evidence type="ECO:0000313" key="1">
    <source>
        <dbReference type="EMBL" id="GBF82709.1"/>
    </source>
</evidence>
<protein>
    <submittedName>
        <fullName evidence="1">Secreted effector protein PipB</fullName>
    </submittedName>
</protein>
<organism evidence="1 2">
    <name type="scientific">Aphanothece sacrum FPU1</name>
    <dbReference type="NCBI Taxonomy" id="1920663"/>
    <lineage>
        <taxon>Bacteria</taxon>
        <taxon>Bacillati</taxon>
        <taxon>Cyanobacteriota</taxon>
        <taxon>Cyanophyceae</taxon>
        <taxon>Oscillatoriophycideae</taxon>
        <taxon>Chroococcales</taxon>
        <taxon>Aphanothecaceae</taxon>
        <taxon>Aphanothece</taxon>
    </lineage>
</organism>
<name>A0A401IN83_APHSA</name>
<reference evidence="2" key="1">
    <citation type="submission" date="2017-05" db="EMBL/GenBank/DDBJ databases">
        <title>Physiological properties and genetic analysis related to exopolysaccharide production of fresh-water unicellular cyanobacterium Aphanothece sacrum, Suizenji Nori, that has been cultured as a food source in Japan.</title>
        <authorList>
            <person name="Kanesaki Y."/>
            <person name="Yoshikawa S."/>
            <person name="Ohki K."/>
        </authorList>
    </citation>
    <scope>NUCLEOTIDE SEQUENCE [LARGE SCALE GENOMIC DNA]</scope>
    <source>
        <strain evidence="2">FPU1</strain>
    </source>
</reference>
<proteinExistence type="predicted"/>
<dbReference type="Proteomes" id="UP000287247">
    <property type="component" value="Unassembled WGS sequence"/>
</dbReference>
<sequence length="134" mass="15333">MNTNNQNQNVNVNGNGNKFKINQESKATINQDSNNVTSQKLTIDKILIELGKLEELINNETSLESEVKDEALEKIKHLKQASQNPEDEQMKGQAKSAWRYLKTIPVMLKNLNENAEQIKKLLPYIDIIKTFFGF</sequence>